<evidence type="ECO:0008006" key="4">
    <source>
        <dbReference type="Google" id="ProtNLM"/>
    </source>
</evidence>
<feature type="chain" id="PRO_5021978087" description="PEP-CTERM protein-sorting domain-containing protein" evidence="1">
    <location>
        <begin position="26"/>
        <end position="602"/>
    </location>
</feature>
<name>A0A517N358_9BACT</name>
<dbReference type="Proteomes" id="UP000319852">
    <property type="component" value="Chromosome"/>
</dbReference>
<evidence type="ECO:0000256" key="1">
    <source>
        <dbReference type="SAM" id="SignalP"/>
    </source>
</evidence>
<keyword evidence="1" id="KW-0732">Signal</keyword>
<dbReference type="RefSeq" id="WP_145063779.1">
    <property type="nucleotide sequence ID" value="NZ_CP036263.1"/>
</dbReference>
<feature type="signal peptide" evidence="1">
    <location>
        <begin position="1"/>
        <end position="25"/>
    </location>
</feature>
<keyword evidence="3" id="KW-1185">Reference proteome</keyword>
<organism evidence="2 3">
    <name type="scientific">Adhaeretor mobilis</name>
    <dbReference type="NCBI Taxonomy" id="1930276"/>
    <lineage>
        <taxon>Bacteria</taxon>
        <taxon>Pseudomonadati</taxon>
        <taxon>Planctomycetota</taxon>
        <taxon>Planctomycetia</taxon>
        <taxon>Pirellulales</taxon>
        <taxon>Lacipirellulaceae</taxon>
        <taxon>Adhaeretor</taxon>
    </lineage>
</organism>
<dbReference type="NCBIfam" id="TIGR04393">
    <property type="entry name" value="rpt_T5SS_PEPC"/>
    <property type="match status" value="2"/>
</dbReference>
<evidence type="ECO:0000313" key="3">
    <source>
        <dbReference type="Proteomes" id="UP000319852"/>
    </source>
</evidence>
<reference evidence="2 3" key="1">
    <citation type="submission" date="2019-02" db="EMBL/GenBank/DDBJ databases">
        <title>Deep-cultivation of Planctomycetes and their phenomic and genomic characterization uncovers novel biology.</title>
        <authorList>
            <person name="Wiegand S."/>
            <person name="Jogler M."/>
            <person name="Boedeker C."/>
            <person name="Pinto D."/>
            <person name="Vollmers J."/>
            <person name="Rivas-Marin E."/>
            <person name="Kohn T."/>
            <person name="Peeters S.H."/>
            <person name="Heuer A."/>
            <person name="Rast P."/>
            <person name="Oberbeckmann S."/>
            <person name="Bunk B."/>
            <person name="Jeske O."/>
            <person name="Meyerdierks A."/>
            <person name="Storesund J.E."/>
            <person name="Kallscheuer N."/>
            <person name="Luecker S."/>
            <person name="Lage O.M."/>
            <person name="Pohl T."/>
            <person name="Merkel B.J."/>
            <person name="Hornburger P."/>
            <person name="Mueller R.-W."/>
            <person name="Bruemmer F."/>
            <person name="Labrenz M."/>
            <person name="Spormann A.M."/>
            <person name="Op den Camp H."/>
            <person name="Overmann J."/>
            <person name="Amann R."/>
            <person name="Jetten M.S.M."/>
            <person name="Mascher T."/>
            <person name="Medema M.H."/>
            <person name="Devos D.P."/>
            <person name="Kaster A.-K."/>
            <person name="Ovreas L."/>
            <person name="Rohde M."/>
            <person name="Galperin M.Y."/>
            <person name="Jogler C."/>
        </authorList>
    </citation>
    <scope>NUCLEOTIDE SEQUENCE [LARGE SCALE GENOMIC DNA]</scope>
    <source>
        <strain evidence="2 3">HG15A2</strain>
    </source>
</reference>
<dbReference type="KEGG" id="amob:HG15A2_49180"/>
<evidence type="ECO:0000313" key="2">
    <source>
        <dbReference type="EMBL" id="QDT01571.1"/>
    </source>
</evidence>
<accession>A0A517N358</accession>
<sequence precursor="true">MPSTLHRLQCIIFAAVILCTAQALAAVTFFGSVNPDPPGDGNVESTLTIGLDGDDDTDFRGYVQIDGGSQIEYDALILGDEETYRGDLLIAGSLTPGLQARLTLEESGSSSVPTVQIGRLGVGNLTVTGGGSLVLSNSLADLSIGVDTSGVGTMTVTGQLSLVVVPDTHTVGDDGIGHMEVLDGAMVLNSDTTATAVVGRNASATGSVLVDGAGSIWQIQDNLTIGLDGVGSVTISNLGLVDVDRLGAVTTIGASGSLELDGGTFAGANVTLNGTLGGSGLVRGTITSSADALIDVGTGQLLRFTDDVSNQGSVRVRGGEAVFLAGFDNLTTGSQSAPGRVTLESGRVRFSEPLANGGVIAVASGTNHIHGEITNTSSGTIVVASDAVGTFYDSVEVGSGSLELLAGANGLFLADLTFSSGSSAALQVGDADTGPAQVHVSGSAELAGDLDVTLAGGFSPSSGDSFPLLLAAEGVSGTFDSLSLPTLDTGLLWGLDYGANNVVLSVLTALAADFDLDGRVDAADLGVWQAAYGVDDSADANDDGNSDGFDFLTWQQQAGSSSSTISTRAIPEPSSIMLLGMFAAACGLAARPSTARPSTYVS</sequence>
<gene>
    <name evidence="2" type="ORF">HG15A2_49180</name>
</gene>
<dbReference type="AlphaFoldDB" id="A0A517N358"/>
<protein>
    <recommendedName>
        <fullName evidence="4">PEP-CTERM protein-sorting domain-containing protein</fullName>
    </recommendedName>
</protein>
<dbReference type="EMBL" id="CP036263">
    <property type="protein sequence ID" value="QDT01571.1"/>
    <property type="molecule type" value="Genomic_DNA"/>
</dbReference>
<dbReference type="OrthoDB" id="215676at2"/>
<dbReference type="InterPro" id="IPR030895">
    <property type="entry name" value="T5SS_PEPC_rpt"/>
</dbReference>
<proteinExistence type="predicted"/>